<organism evidence="1 2">
    <name type="scientific">Favolaschia claudopus</name>
    <dbReference type="NCBI Taxonomy" id="2862362"/>
    <lineage>
        <taxon>Eukaryota</taxon>
        <taxon>Fungi</taxon>
        <taxon>Dikarya</taxon>
        <taxon>Basidiomycota</taxon>
        <taxon>Agaricomycotina</taxon>
        <taxon>Agaricomycetes</taxon>
        <taxon>Agaricomycetidae</taxon>
        <taxon>Agaricales</taxon>
        <taxon>Marasmiineae</taxon>
        <taxon>Mycenaceae</taxon>
        <taxon>Favolaschia</taxon>
    </lineage>
</organism>
<dbReference type="Proteomes" id="UP001362999">
    <property type="component" value="Unassembled WGS sequence"/>
</dbReference>
<dbReference type="AlphaFoldDB" id="A0AAV9ZII0"/>
<reference evidence="1 2" key="1">
    <citation type="journal article" date="2024" name="J Genomics">
        <title>Draft genome sequencing and assembly of Favolaschia claudopus CIRM-BRFM 2984 isolated from oak limbs.</title>
        <authorList>
            <person name="Navarro D."/>
            <person name="Drula E."/>
            <person name="Chaduli D."/>
            <person name="Cazenave R."/>
            <person name="Ahrendt S."/>
            <person name="Wang J."/>
            <person name="Lipzen A."/>
            <person name="Daum C."/>
            <person name="Barry K."/>
            <person name="Grigoriev I.V."/>
            <person name="Favel A."/>
            <person name="Rosso M.N."/>
            <person name="Martin F."/>
        </authorList>
    </citation>
    <scope>NUCLEOTIDE SEQUENCE [LARGE SCALE GENOMIC DNA]</scope>
    <source>
        <strain evidence="1 2">CIRM-BRFM 2984</strain>
    </source>
</reference>
<name>A0AAV9ZII0_9AGAR</name>
<protein>
    <submittedName>
        <fullName evidence="1">Uncharacterized protein</fullName>
    </submittedName>
</protein>
<comment type="caution">
    <text evidence="1">The sequence shown here is derived from an EMBL/GenBank/DDBJ whole genome shotgun (WGS) entry which is preliminary data.</text>
</comment>
<keyword evidence="2" id="KW-1185">Reference proteome</keyword>
<evidence type="ECO:0000313" key="2">
    <source>
        <dbReference type="Proteomes" id="UP001362999"/>
    </source>
</evidence>
<evidence type="ECO:0000313" key="1">
    <source>
        <dbReference type="EMBL" id="KAK6983979.1"/>
    </source>
</evidence>
<accession>A0AAV9ZII0</accession>
<proteinExistence type="predicted"/>
<gene>
    <name evidence="1" type="ORF">R3P38DRAFT_3456255</name>
</gene>
<sequence length="285" mass="32775">MSMRTSVQNCRCHRTTRLTGTVDFPPTFDFARRHLLLPYLLHPHQPFHHLRCWPMEMKFHHPFAKSSPLSFAADESPNKSVKVKQEPMPIHRLTTTTPPPRYSDTWAEAGSVSNDTVHRGQSIHSNETGKPLPLPPLALPSPTLFAQEHHPHQQSRKFAFADSNEPISEWVSSDDEDEDDLEALEEETAHIITRTSSTTVVQNYHDEFEFGNTADTNNHNDSDSTEARLKFKSTVFRYEGDDELAQEILRPPMPVPYEERPGERALAARKHDQWRKKVVDMMCLF</sequence>
<dbReference type="EMBL" id="JAWWNJ010000143">
    <property type="protein sequence ID" value="KAK6983979.1"/>
    <property type="molecule type" value="Genomic_DNA"/>
</dbReference>